<evidence type="ECO:0000256" key="1">
    <source>
        <dbReference type="SAM" id="MobiDB-lite"/>
    </source>
</evidence>
<keyword evidence="3" id="KW-1185">Reference proteome</keyword>
<protein>
    <submittedName>
        <fullName evidence="2">Uncharacterized protein</fullName>
    </submittedName>
</protein>
<proteinExistence type="predicted"/>
<dbReference type="SUPFAM" id="SSF56219">
    <property type="entry name" value="DNase I-like"/>
    <property type="match status" value="1"/>
</dbReference>
<feature type="compositionally biased region" description="Basic and acidic residues" evidence="1">
    <location>
        <begin position="1"/>
        <end position="18"/>
    </location>
</feature>
<dbReference type="PANTHER" id="PTHR33710:SF71">
    <property type="entry name" value="ENDONUCLEASE_EXONUCLEASE_PHOSPHATASE DOMAIN-CONTAINING PROTEIN"/>
    <property type="match status" value="1"/>
</dbReference>
<name>A0AAD9WWU1_9ROSI</name>
<accession>A0AAD9WWU1</accession>
<dbReference type="EMBL" id="JANJYI010000006">
    <property type="protein sequence ID" value="KAK2646171.1"/>
    <property type="molecule type" value="Genomic_DNA"/>
</dbReference>
<evidence type="ECO:0000313" key="3">
    <source>
        <dbReference type="Proteomes" id="UP001280121"/>
    </source>
</evidence>
<gene>
    <name evidence="2" type="ORF">Ddye_021366</name>
</gene>
<dbReference type="PANTHER" id="PTHR33710">
    <property type="entry name" value="BNAC02G09200D PROTEIN"/>
    <property type="match status" value="1"/>
</dbReference>
<dbReference type="AlphaFoldDB" id="A0AAD9WWU1"/>
<reference evidence="2" key="1">
    <citation type="journal article" date="2023" name="Plant J.">
        <title>Genome sequences and population genomics provide insights into the demographic history, inbreeding, and mutation load of two 'living fossil' tree species of Dipteronia.</title>
        <authorList>
            <person name="Feng Y."/>
            <person name="Comes H.P."/>
            <person name="Chen J."/>
            <person name="Zhu S."/>
            <person name="Lu R."/>
            <person name="Zhang X."/>
            <person name="Li P."/>
            <person name="Qiu J."/>
            <person name="Olsen K.M."/>
            <person name="Qiu Y."/>
        </authorList>
    </citation>
    <scope>NUCLEOTIDE SEQUENCE</scope>
    <source>
        <strain evidence="2">KIB01</strain>
    </source>
</reference>
<dbReference type="InterPro" id="IPR036691">
    <property type="entry name" value="Endo/exonu/phosph_ase_sf"/>
</dbReference>
<dbReference type="Proteomes" id="UP001280121">
    <property type="component" value="Unassembled WGS sequence"/>
</dbReference>
<sequence>MHEDEIEADREVMVPDRNVKKRKGTSSSKPNIRKWKRVATVMFELKENGNRCGILKVDEKLRGFEKSMMGLCNFRSVVDECDLLYLGFVGPKMTWNNKSDGYTNVHERIDRLLADCSWIDLFPEAKVKHLGFNSSDLRPLSLDFEEGFRGNDGNMGKSFKFEPF</sequence>
<comment type="caution">
    <text evidence="2">The sequence shown here is derived from an EMBL/GenBank/DDBJ whole genome shotgun (WGS) entry which is preliminary data.</text>
</comment>
<evidence type="ECO:0000313" key="2">
    <source>
        <dbReference type="EMBL" id="KAK2646171.1"/>
    </source>
</evidence>
<organism evidence="2 3">
    <name type="scientific">Dipteronia dyeriana</name>
    <dbReference type="NCBI Taxonomy" id="168575"/>
    <lineage>
        <taxon>Eukaryota</taxon>
        <taxon>Viridiplantae</taxon>
        <taxon>Streptophyta</taxon>
        <taxon>Embryophyta</taxon>
        <taxon>Tracheophyta</taxon>
        <taxon>Spermatophyta</taxon>
        <taxon>Magnoliopsida</taxon>
        <taxon>eudicotyledons</taxon>
        <taxon>Gunneridae</taxon>
        <taxon>Pentapetalae</taxon>
        <taxon>rosids</taxon>
        <taxon>malvids</taxon>
        <taxon>Sapindales</taxon>
        <taxon>Sapindaceae</taxon>
        <taxon>Hippocastanoideae</taxon>
        <taxon>Acereae</taxon>
        <taxon>Dipteronia</taxon>
    </lineage>
</organism>
<feature type="region of interest" description="Disordered" evidence="1">
    <location>
        <begin position="1"/>
        <end position="29"/>
    </location>
</feature>